<evidence type="ECO:0000259" key="7">
    <source>
        <dbReference type="PROSITE" id="PS50850"/>
    </source>
</evidence>
<evidence type="ECO:0000256" key="5">
    <source>
        <dbReference type="ARBA" id="ARBA00023136"/>
    </source>
</evidence>
<evidence type="ECO:0000313" key="8">
    <source>
        <dbReference type="EMBL" id="KAL2844799.1"/>
    </source>
</evidence>
<keyword evidence="2" id="KW-0813">Transport</keyword>
<evidence type="ECO:0000256" key="3">
    <source>
        <dbReference type="ARBA" id="ARBA00022692"/>
    </source>
</evidence>
<feature type="transmembrane region" description="Helical" evidence="6">
    <location>
        <begin position="266"/>
        <end position="291"/>
    </location>
</feature>
<feature type="transmembrane region" description="Helical" evidence="6">
    <location>
        <begin position="77"/>
        <end position="94"/>
    </location>
</feature>
<keyword evidence="9" id="KW-1185">Reference proteome</keyword>
<comment type="subcellular location">
    <subcellularLocation>
        <location evidence="1">Membrane</location>
        <topology evidence="1">Multi-pass membrane protein</topology>
    </subcellularLocation>
</comment>
<accession>A0ABR4JZ13</accession>
<feature type="domain" description="Major facilitator superfamily (MFS) profile" evidence="7">
    <location>
        <begin position="35"/>
        <end position="450"/>
    </location>
</feature>
<feature type="transmembrane region" description="Helical" evidence="6">
    <location>
        <begin position="132"/>
        <end position="151"/>
    </location>
</feature>
<organism evidence="8 9">
    <name type="scientific">Aspergillus pseudoustus</name>
    <dbReference type="NCBI Taxonomy" id="1810923"/>
    <lineage>
        <taxon>Eukaryota</taxon>
        <taxon>Fungi</taxon>
        <taxon>Dikarya</taxon>
        <taxon>Ascomycota</taxon>
        <taxon>Pezizomycotina</taxon>
        <taxon>Eurotiomycetes</taxon>
        <taxon>Eurotiomycetidae</taxon>
        <taxon>Eurotiales</taxon>
        <taxon>Aspergillaceae</taxon>
        <taxon>Aspergillus</taxon>
        <taxon>Aspergillus subgen. Nidulantes</taxon>
    </lineage>
</organism>
<evidence type="ECO:0000256" key="2">
    <source>
        <dbReference type="ARBA" id="ARBA00022448"/>
    </source>
</evidence>
<feature type="transmembrane region" description="Helical" evidence="6">
    <location>
        <begin position="335"/>
        <end position="354"/>
    </location>
</feature>
<dbReference type="PANTHER" id="PTHR43791:SF15">
    <property type="entry name" value="TRANSPORTER SEO1-RELATED"/>
    <property type="match status" value="1"/>
</dbReference>
<feature type="transmembrane region" description="Helical" evidence="6">
    <location>
        <begin position="163"/>
        <end position="182"/>
    </location>
</feature>
<feature type="transmembrane region" description="Helical" evidence="6">
    <location>
        <begin position="197"/>
        <end position="217"/>
    </location>
</feature>
<evidence type="ECO:0000256" key="1">
    <source>
        <dbReference type="ARBA" id="ARBA00004141"/>
    </source>
</evidence>
<reference evidence="8 9" key="1">
    <citation type="submission" date="2024-07" db="EMBL/GenBank/DDBJ databases">
        <title>Section-level genome sequencing and comparative genomics of Aspergillus sections Usti and Cavernicolus.</title>
        <authorList>
            <consortium name="Lawrence Berkeley National Laboratory"/>
            <person name="Nybo J.L."/>
            <person name="Vesth T.C."/>
            <person name="Theobald S."/>
            <person name="Frisvad J.C."/>
            <person name="Larsen T.O."/>
            <person name="Kjaerboelling I."/>
            <person name="Rothschild-Mancinelli K."/>
            <person name="Lyhne E.K."/>
            <person name="Kogle M.E."/>
            <person name="Barry K."/>
            <person name="Clum A."/>
            <person name="Na H."/>
            <person name="Ledsgaard L."/>
            <person name="Lin J."/>
            <person name="Lipzen A."/>
            <person name="Kuo A."/>
            <person name="Riley R."/>
            <person name="Mondo S."/>
            <person name="Labutti K."/>
            <person name="Haridas S."/>
            <person name="Pangalinan J."/>
            <person name="Salamov A.A."/>
            <person name="Simmons B.A."/>
            <person name="Magnuson J.K."/>
            <person name="Chen J."/>
            <person name="Drula E."/>
            <person name="Henrissat B."/>
            <person name="Wiebenga A."/>
            <person name="Lubbers R.J."/>
            <person name="Gomes A.C."/>
            <person name="Makela M.R."/>
            <person name="Stajich J."/>
            <person name="Grigoriev I.V."/>
            <person name="Mortensen U.H."/>
            <person name="De Vries R.P."/>
            <person name="Baker S.E."/>
            <person name="Andersen M.R."/>
        </authorList>
    </citation>
    <scope>NUCLEOTIDE SEQUENCE [LARGE SCALE GENOMIC DNA]</scope>
    <source>
        <strain evidence="8 9">CBS 123904</strain>
    </source>
</reference>
<feature type="transmembrane region" description="Helical" evidence="6">
    <location>
        <begin position="101"/>
        <end position="120"/>
    </location>
</feature>
<keyword evidence="3 6" id="KW-0812">Transmembrane</keyword>
<dbReference type="InterPro" id="IPR020846">
    <property type="entry name" value="MFS_dom"/>
</dbReference>
<dbReference type="Gene3D" id="1.20.1250.20">
    <property type="entry name" value="MFS general substrate transporter like domains"/>
    <property type="match status" value="1"/>
</dbReference>
<dbReference type="PROSITE" id="PS50850">
    <property type="entry name" value="MFS"/>
    <property type="match status" value="1"/>
</dbReference>
<name>A0ABR4JZ13_9EURO</name>
<gene>
    <name evidence="8" type="ORF">BJY01DRAFT_247962</name>
</gene>
<evidence type="ECO:0000256" key="4">
    <source>
        <dbReference type="ARBA" id="ARBA00022989"/>
    </source>
</evidence>
<feature type="transmembrane region" description="Helical" evidence="6">
    <location>
        <begin position="303"/>
        <end position="323"/>
    </location>
</feature>
<comment type="caution">
    <text evidence="8">The sequence shown here is derived from an EMBL/GenBank/DDBJ whole genome shotgun (WGS) entry which is preliminary data.</text>
</comment>
<evidence type="ECO:0000313" key="9">
    <source>
        <dbReference type="Proteomes" id="UP001610446"/>
    </source>
</evidence>
<sequence>MPIFAVSRRSFRAWWFSNEDTKEERKLILKLDLLIVPWVFIAYWLKSIDQSNINNAYVSGMREDLGFTGNELVHLQSMYTIGAVVGQLPFIFLLPKLRMDWLLPFLDLAWGIFTLLQYRVTSYSELMAYRFFVGWFEAAFFPVVHYIFGCWYRRDETGRRGSIFYVGNTLGGLTASLIQSAASQRLHNVAGLAGWRWMYIICALMTIPVGIVGFLILPGTPDKPNRLVMKDSEIEAAKGRLQRAGHNTVEKFSFRALLRIAANFQVWVFLLLDIFFWNSGISQGSGAFLLWLRSLNRFSTTRLNQIAAIQPAVGIFYVLFLGFASDYFLGQAHGIALGQAWNCIGLIILTVWNVPEGAKWFAYLTNFVASATATLLYGWLNDVLKKSPAERSAAIVLLSATSQSTTAWTPLLTFPTVEAPRFPKGYPFALGAALLTIATNYILYAIALWKRRRGHAIESAPVLEGGVESGSDEGHEVAAYHQRADNKL</sequence>
<dbReference type="Proteomes" id="UP001610446">
    <property type="component" value="Unassembled WGS sequence"/>
</dbReference>
<proteinExistence type="predicted"/>
<feature type="transmembrane region" description="Helical" evidence="6">
    <location>
        <begin position="426"/>
        <end position="449"/>
    </location>
</feature>
<dbReference type="InterPro" id="IPR036259">
    <property type="entry name" value="MFS_trans_sf"/>
</dbReference>
<dbReference type="Pfam" id="PF07690">
    <property type="entry name" value="MFS_1"/>
    <property type="match status" value="1"/>
</dbReference>
<protein>
    <submittedName>
        <fullName evidence="8">Major facilitator superfamily domain-containing protein</fullName>
    </submittedName>
</protein>
<keyword evidence="5 6" id="KW-0472">Membrane</keyword>
<dbReference type="InterPro" id="IPR011701">
    <property type="entry name" value="MFS"/>
</dbReference>
<dbReference type="EMBL" id="JBFXLU010000077">
    <property type="protein sequence ID" value="KAL2844799.1"/>
    <property type="molecule type" value="Genomic_DNA"/>
</dbReference>
<feature type="transmembrane region" description="Helical" evidence="6">
    <location>
        <begin position="27"/>
        <end position="45"/>
    </location>
</feature>
<keyword evidence="4 6" id="KW-1133">Transmembrane helix</keyword>
<evidence type="ECO:0000256" key="6">
    <source>
        <dbReference type="SAM" id="Phobius"/>
    </source>
</evidence>
<dbReference type="SUPFAM" id="SSF103473">
    <property type="entry name" value="MFS general substrate transporter"/>
    <property type="match status" value="1"/>
</dbReference>
<feature type="transmembrane region" description="Helical" evidence="6">
    <location>
        <begin position="392"/>
        <end position="414"/>
    </location>
</feature>
<feature type="transmembrane region" description="Helical" evidence="6">
    <location>
        <begin position="360"/>
        <end position="380"/>
    </location>
</feature>
<dbReference type="PANTHER" id="PTHR43791">
    <property type="entry name" value="PERMEASE-RELATED"/>
    <property type="match status" value="1"/>
</dbReference>